<evidence type="ECO:0000313" key="3">
    <source>
        <dbReference type="EMBL" id="PNS89735.2"/>
    </source>
</evidence>
<dbReference type="InterPro" id="IPR000782">
    <property type="entry name" value="FAS1_domain"/>
</dbReference>
<dbReference type="InParanoid" id="A0A2K1WMI8"/>
<dbReference type="FunCoup" id="A0A2K1WMI8">
    <property type="interactions" value="3"/>
</dbReference>
<reference evidence="3 4" key="1">
    <citation type="journal article" date="2006" name="Science">
        <title>The genome of black cottonwood, Populus trichocarpa (Torr. &amp; Gray).</title>
        <authorList>
            <person name="Tuskan G.A."/>
            <person name="Difazio S."/>
            <person name="Jansson S."/>
            <person name="Bohlmann J."/>
            <person name="Grigoriev I."/>
            <person name="Hellsten U."/>
            <person name="Putnam N."/>
            <person name="Ralph S."/>
            <person name="Rombauts S."/>
            <person name="Salamov A."/>
            <person name="Schein J."/>
            <person name="Sterck L."/>
            <person name="Aerts A."/>
            <person name="Bhalerao R.R."/>
            <person name="Bhalerao R.P."/>
            <person name="Blaudez D."/>
            <person name="Boerjan W."/>
            <person name="Brun A."/>
            <person name="Brunner A."/>
            <person name="Busov V."/>
            <person name="Campbell M."/>
            <person name="Carlson J."/>
            <person name="Chalot M."/>
            <person name="Chapman J."/>
            <person name="Chen G.L."/>
            <person name="Cooper D."/>
            <person name="Coutinho P.M."/>
            <person name="Couturier J."/>
            <person name="Covert S."/>
            <person name="Cronk Q."/>
            <person name="Cunningham R."/>
            <person name="Davis J."/>
            <person name="Degroeve S."/>
            <person name="Dejardin A."/>
            <person name="Depamphilis C."/>
            <person name="Detter J."/>
            <person name="Dirks B."/>
            <person name="Dubchak I."/>
            <person name="Duplessis S."/>
            <person name="Ehlting J."/>
            <person name="Ellis B."/>
            <person name="Gendler K."/>
            <person name="Goodstein D."/>
            <person name="Gribskov M."/>
            <person name="Grimwood J."/>
            <person name="Groover A."/>
            <person name="Gunter L."/>
            <person name="Hamberger B."/>
            <person name="Heinze B."/>
            <person name="Helariutta Y."/>
            <person name="Henrissat B."/>
            <person name="Holligan D."/>
            <person name="Holt R."/>
            <person name="Huang W."/>
            <person name="Islam-Faridi N."/>
            <person name="Jones S."/>
            <person name="Jones-Rhoades M."/>
            <person name="Jorgensen R."/>
            <person name="Joshi C."/>
            <person name="Kangasjarvi J."/>
            <person name="Karlsson J."/>
            <person name="Kelleher C."/>
            <person name="Kirkpatrick R."/>
            <person name="Kirst M."/>
            <person name="Kohler A."/>
            <person name="Kalluri U."/>
            <person name="Larimer F."/>
            <person name="Leebens-Mack J."/>
            <person name="Leple J.C."/>
            <person name="Locascio P."/>
            <person name="Lou Y."/>
            <person name="Lucas S."/>
            <person name="Martin F."/>
            <person name="Montanini B."/>
            <person name="Napoli C."/>
            <person name="Nelson D.R."/>
            <person name="Nelson C."/>
            <person name="Nieminen K."/>
            <person name="Nilsson O."/>
            <person name="Pereda V."/>
            <person name="Peter G."/>
            <person name="Philippe R."/>
            <person name="Pilate G."/>
            <person name="Poliakov A."/>
            <person name="Razumovskaya J."/>
            <person name="Richardson P."/>
            <person name="Rinaldi C."/>
            <person name="Ritland K."/>
            <person name="Rouze P."/>
            <person name="Ryaboy D."/>
            <person name="Schmutz J."/>
            <person name="Schrader J."/>
            <person name="Segerman B."/>
            <person name="Shin H."/>
            <person name="Siddiqui A."/>
            <person name="Sterky F."/>
            <person name="Terry A."/>
            <person name="Tsai C.J."/>
            <person name="Uberbacher E."/>
            <person name="Unneberg P."/>
            <person name="Vahala J."/>
            <person name="Wall K."/>
            <person name="Wessler S."/>
            <person name="Yang G."/>
            <person name="Yin T."/>
            <person name="Douglas C."/>
            <person name="Marra M."/>
            <person name="Sandberg G."/>
            <person name="Van de Peer Y."/>
            <person name="Rokhsar D."/>
        </authorList>
    </citation>
    <scope>NUCLEOTIDE SEQUENCE [LARGE SCALE GENOMIC DNA]</scope>
    <source>
        <strain evidence="4">cv. Nisqually</strain>
    </source>
</reference>
<dbReference type="Proteomes" id="UP000006729">
    <property type="component" value="Chromosome 19"/>
</dbReference>
<dbReference type="PANTHER" id="PTHR33985:SF15">
    <property type="entry name" value="FASCICLIN-LIKE ARABINOGALACTAN PROTEIN 19"/>
    <property type="match status" value="1"/>
</dbReference>
<dbReference type="Pfam" id="PF02469">
    <property type="entry name" value="Fasciclin"/>
    <property type="match status" value="1"/>
</dbReference>
<dbReference type="AlphaFoldDB" id="A0A2K1WMI8"/>
<proteinExistence type="inferred from homology"/>
<comment type="caution">
    <text evidence="3">The sequence shown here is derived from an EMBL/GenBank/DDBJ whole genome shotgun (WGS) entry which is preliminary data.</text>
</comment>
<gene>
    <name evidence="3" type="ORF">POPTR_019G017739v4</name>
</gene>
<sequence>MPERALYCCWSWKRRALLVADACSRCMEVAELLLILTILVSSAVKVFVPLHPIKACAFPSKSHGPLKLSRFSEQGGSHANVVHGSGLEADVAEINGDWDHSLEGDREEDDLEPLFASSFFVRSLQIPGVENEE</sequence>
<dbReference type="InterPro" id="IPR036378">
    <property type="entry name" value="FAS1_dom_sf"/>
</dbReference>
<dbReference type="FunFam" id="2.30.180.10:FF:000046">
    <property type="entry name" value="Fasciclin-like arabinogalactan family protein"/>
    <property type="match status" value="1"/>
</dbReference>
<dbReference type="InterPro" id="IPR052806">
    <property type="entry name" value="Fasciclin-like_AGP"/>
</dbReference>
<accession>A0A2K1WMI8</accession>
<evidence type="ECO:0000259" key="2">
    <source>
        <dbReference type="Pfam" id="PF02469"/>
    </source>
</evidence>
<evidence type="ECO:0000313" key="4">
    <source>
        <dbReference type="Proteomes" id="UP000006729"/>
    </source>
</evidence>
<name>A0A2K1WMI8_POPTR</name>
<dbReference type="PANTHER" id="PTHR33985">
    <property type="entry name" value="OS02G0491300 PROTEIN-RELATED"/>
    <property type="match status" value="1"/>
</dbReference>
<dbReference type="EMBL" id="CM009308">
    <property type="protein sequence ID" value="PNS89735.2"/>
    <property type="molecule type" value="Genomic_DNA"/>
</dbReference>
<evidence type="ECO:0000256" key="1">
    <source>
        <dbReference type="ARBA" id="ARBA00007843"/>
    </source>
</evidence>
<comment type="similarity">
    <text evidence="1">Belongs to the fasciclin-like AGP family.</text>
</comment>
<protein>
    <recommendedName>
        <fullName evidence="2">FAS1 domain-containing protein</fullName>
    </recommendedName>
</protein>
<dbReference type="STRING" id="3694.A0A2K1WMI8"/>
<dbReference type="Gene3D" id="2.30.180.10">
    <property type="entry name" value="FAS1 domain"/>
    <property type="match status" value="1"/>
</dbReference>
<organism evidence="3 4">
    <name type="scientific">Populus trichocarpa</name>
    <name type="common">Western balsam poplar</name>
    <name type="synonym">Populus balsamifera subsp. trichocarpa</name>
    <dbReference type="NCBI Taxonomy" id="3694"/>
    <lineage>
        <taxon>Eukaryota</taxon>
        <taxon>Viridiplantae</taxon>
        <taxon>Streptophyta</taxon>
        <taxon>Embryophyta</taxon>
        <taxon>Tracheophyta</taxon>
        <taxon>Spermatophyta</taxon>
        <taxon>Magnoliopsida</taxon>
        <taxon>eudicotyledons</taxon>
        <taxon>Gunneridae</taxon>
        <taxon>Pentapetalae</taxon>
        <taxon>rosids</taxon>
        <taxon>fabids</taxon>
        <taxon>Malpighiales</taxon>
        <taxon>Salicaceae</taxon>
        <taxon>Saliceae</taxon>
        <taxon>Populus</taxon>
    </lineage>
</organism>
<keyword evidence="4" id="KW-1185">Reference proteome</keyword>
<dbReference type="SUPFAM" id="SSF82153">
    <property type="entry name" value="FAS1 domain"/>
    <property type="match status" value="1"/>
</dbReference>